<dbReference type="InterPro" id="IPR009057">
    <property type="entry name" value="Homeodomain-like_sf"/>
</dbReference>
<dbReference type="Gene3D" id="1.10.10.60">
    <property type="entry name" value="Homeodomain-like"/>
    <property type="match status" value="2"/>
</dbReference>
<evidence type="ECO:0000256" key="1">
    <source>
        <dbReference type="ARBA" id="ARBA00023015"/>
    </source>
</evidence>
<dbReference type="InterPro" id="IPR018062">
    <property type="entry name" value="HTH_AraC-typ_CS"/>
</dbReference>
<dbReference type="RefSeq" id="WP_089330777.1">
    <property type="nucleotide sequence ID" value="NZ_FZOR01000061.1"/>
</dbReference>
<dbReference type="InterPro" id="IPR050204">
    <property type="entry name" value="AraC_XylS_family_regulators"/>
</dbReference>
<dbReference type="PROSITE" id="PS00041">
    <property type="entry name" value="HTH_ARAC_FAMILY_1"/>
    <property type="match status" value="1"/>
</dbReference>
<dbReference type="SUPFAM" id="SSF51182">
    <property type="entry name" value="RmlC-like cupins"/>
    <property type="match status" value="1"/>
</dbReference>
<evidence type="ECO:0000256" key="4">
    <source>
        <dbReference type="SAM" id="MobiDB-lite"/>
    </source>
</evidence>
<organism evidence="6 7">
    <name type="scientific">Actinomadura meyerae</name>
    <dbReference type="NCBI Taxonomy" id="240840"/>
    <lineage>
        <taxon>Bacteria</taxon>
        <taxon>Bacillati</taxon>
        <taxon>Actinomycetota</taxon>
        <taxon>Actinomycetes</taxon>
        <taxon>Streptosporangiales</taxon>
        <taxon>Thermomonosporaceae</taxon>
        <taxon>Actinomadura</taxon>
    </lineage>
</organism>
<dbReference type="PANTHER" id="PTHR46796">
    <property type="entry name" value="HTH-TYPE TRANSCRIPTIONAL ACTIVATOR RHAS-RELATED"/>
    <property type="match status" value="1"/>
</dbReference>
<feature type="compositionally biased region" description="Basic and acidic residues" evidence="4">
    <location>
        <begin position="245"/>
        <end position="271"/>
    </location>
</feature>
<keyword evidence="1" id="KW-0805">Transcription regulation</keyword>
<dbReference type="InterPro" id="IPR018060">
    <property type="entry name" value="HTH_AraC"/>
</dbReference>
<keyword evidence="7" id="KW-1185">Reference proteome</keyword>
<gene>
    <name evidence="6" type="ORF">SAMN05443665_106115</name>
</gene>
<keyword evidence="2 6" id="KW-0238">DNA-binding</keyword>
<keyword evidence="3" id="KW-0804">Transcription</keyword>
<evidence type="ECO:0000256" key="2">
    <source>
        <dbReference type="ARBA" id="ARBA00023125"/>
    </source>
</evidence>
<accession>A0A239P1Q7</accession>
<feature type="domain" description="HTH araC/xylS-type" evidence="5">
    <location>
        <begin position="146"/>
        <end position="244"/>
    </location>
</feature>
<dbReference type="PROSITE" id="PS01124">
    <property type="entry name" value="HTH_ARAC_FAMILY_2"/>
    <property type="match status" value="1"/>
</dbReference>
<evidence type="ECO:0000259" key="5">
    <source>
        <dbReference type="PROSITE" id="PS01124"/>
    </source>
</evidence>
<dbReference type="SUPFAM" id="SSF46689">
    <property type="entry name" value="Homeodomain-like"/>
    <property type="match status" value="1"/>
</dbReference>
<proteinExistence type="predicted"/>
<evidence type="ECO:0000313" key="6">
    <source>
        <dbReference type="EMBL" id="SNT61015.1"/>
    </source>
</evidence>
<dbReference type="GO" id="GO:0043565">
    <property type="term" value="F:sequence-specific DNA binding"/>
    <property type="evidence" value="ECO:0007669"/>
    <property type="project" value="InterPro"/>
</dbReference>
<evidence type="ECO:0000256" key="3">
    <source>
        <dbReference type="ARBA" id="ARBA00023163"/>
    </source>
</evidence>
<sequence>MDHVRLPAGAVLTEPAAPLWALVLAGELTLETAFETQSLTEGDAVLIDARTAYRLTASARHGESALVVGDLRMAVPVRRMPSPLVVRGFGTRHGGVMALVTQCPLERACRPTLFAASYGNLIGAAMTTSWQEDQGADTGPPDEAVAAVVAAVAARPAEPWTVEGMARLVHLSRSALGERFRRALGRGPAEVLREIRMREARRLLGDPSRPVEYIASAVGYGSTAAFSRAFSSHHGVAPQAWRELSSARDAQRGEEQPRRRGERRAEQERRLHAASVQERAS</sequence>
<reference evidence="6 7" key="1">
    <citation type="submission" date="2017-06" db="EMBL/GenBank/DDBJ databases">
        <authorList>
            <person name="Kim H.J."/>
            <person name="Triplett B.A."/>
        </authorList>
    </citation>
    <scope>NUCLEOTIDE SEQUENCE [LARGE SCALE GENOMIC DNA]</scope>
    <source>
        <strain evidence="6 7">DSM 44715</strain>
    </source>
</reference>
<feature type="region of interest" description="Disordered" evidence="4">
    <location>
        <begin position="241"/>
        <end position="281"/>
    </location>
</feature>
<dbReference type="PANTHER" id="PTHR46796:SF13">
    <property type="entry name" value="HTH-TYPE TRANSCRIPTIONAL ACTIVATOR RHAS"/>
    <property type="match status" value="1"/>
</dbReference>
<dbReference type="InterPro" id="IPR011051">
    <property type="entry name" value="RmlC_Cupin_sf"/>
</dbReference>
<dbReference type="OrthoDB" id="241790at2"/>
<dbReference type="AlphaFoldDB" id="A0A239P1Q7"/>
<name>A0A239P1Q7_9ACTN</name>
<dbReference type="Gene3D" id="2.60.120.10">
    <property type="entry name" value="Jelly Rolls"/>
    <property type="match status" value="1"/>
</dbReference>
<dbReference type="Pfam" id="PF12833">
    <property type="entry name" value="HTH_18"/>
    <property type="match status" value="1"/>
</dbReference>
<dbReference type="EMBL" id="FZOR01000061">
    <property type="protein sequence ID" value="SNT61015.1"/>
    <property type="molecule type" value="Genomic_DNA"/>
</dbReference>
<evidence type="ECO:0000313" key="7">
    <source>
        <dbReference type="Proteomes" id="UP000198318"/>
    </source>
</evidence>
<dbReference type="InterPro" id="IPR014710">
    <property type="entry name" value="RmlC-like_jellyroll"/>
</dbReference>
<dbReference type="GO" id="GO:0003700">
    <property type="term" value="F:DNA-binding transcription factor activity"/>
    <property type="evidence" value="ECO:0007669"/>
    <property type="project" value="InterPro"/>
</dbReference>
<dbReference type="Proteomes" id="UP000198318">
    <property type="component" value="Unassembled WGS sequence"/>
</dbReference>
<protein>
    <submittedName>
        <fullName evidence="6">AraC-type DNA-binding protein</fullName>
    </submittedName>
</protein>
<dbReference type="SMART" id="SM00342">
    <property type="entry name" value="HTH_ARAC"/>
    <property type="match status" value="1"/>
</dbReference>